<evidence type="ECO:0000313" key="7">
    <source>
        <dbReference type="Proteomes" id="UP000215086"/>
    </source>
</evidence>
<evidence type="ECO:0000259" key="5">
    <source>
        <dbReference type="Pfam" id="PF00700"/>
    </source>
</evidence>
<dbReference type="Gene3D" id="1.20.1330.10">
    <property type="entry name" value="f41 fragment of flagellin, N-terminal domain"/>
    <property type="match status" value="2"/>
</dbReference>
<keyword evidence="3" id="KW-0964">Secreted</keyword>
<feature type="domain" description="Flagellin N-terminal" evidence="4">
    <location>
        <begin position="4"/>
        <end position="141"/>
    </location>
</feature>
<evidence type="ECO:0000259" key="4">
    <source>
        <dbReference type="Pfam" id="PF00669"/>
    </source>
</evidence>
<keyword evidence="7" id="KW-1185">Reference proteome</keyword>
<accession>A0A286RKF4</accession>
<keyword evidence="6" id="KW-0969">Cilium</keyword>
<evidence type="ECO:0000256" key="2">
    <source>
        <dbReference type="ARBA" id="ARBA00023143"/>
    </source>
</evidence>
<comment type="similarity">
    <text evidence="1 3">Belongs to the bacterial flagellin family.</text>
</comment>
<dbReference type="Pfam" id="PF00669">
    <property type="entry name" value="Flagellin_N"/>
    <property type="match status" value="1"/>
</dbReference>
<dbReference type="KEGG" id="ttf:THTE_3852"/>
<dbReference type="Gene3D" id="6.10.10.10">
    <property type="entry name" value="Flagellar export chaperone, C-terminal domain"/>
    <property type="match status" value="1"/>
</dbReference>
<feature type="domain" description="Flagellin C-terminal" evidence="5">
    <location>
        <begin position="954"/>
        <end position="1038"/>
    </location>
</feature>
<dbReference type="GO" id="GO:0005576">
    <property type="term" value="C:extracellular region"/>
    <property type="evidence" value="ECO:0007669"/>
    <property type="project" value="UniProtKB-SubCell"/>
</dbReference>
<dbReference type="Proteomes" id="UP000215086">
    <property type="component" value="Chromosome"/>
</dbReference>
<comment type="function">
    <text evidence="3">Flagellin is the subunit protein which polymerizes to form the filaments of bacterial flagella.</text>
</comment>
<keyword evidence="2 3" id="KW-0975">Bacterial flagellum</keyword>
<name>A0A286RKF4_9BACT</name>
<dbReference type="InterPro" id="IPR001492">
    <property type="entry name" value="Flagellin"/>
</dbReference>
<comment type="subcellular location">
    <subcellularLocation>
        <location evidence="3">Secreted</location>
    </subcellularLocation>
    <subcellularLocation>
        <location evidence="3">Bacterial flagellum</location>
    </subcellularLocation>
</comment>
<sequence>MTRINTNISSLTAQKTLARSQAQLQEALTRLSTGLRINSGKDDPAGLIASETLRSDITSIQRAIVNSQRASQMIATADSALGQVSQLLNDIRGLVSEAANKGALSAEQIAANQLQIDSSLEAIDRIAQVTQFQGRRLLDGSLDFVTEGVDSSAIRDLQIDQANFGSNNEIGVNVTVVKQATRAELRYAFGAVANDVVLEIGGKQGFEAFTFAAGSSVEDMAKAINLVSDATGVIAEVQKEATAGRVVASSVGAHNDVIITANQAGEAAGNVRVKYTKNATAATTVNFTPASGSSPAVLEVRLGTRQWEAASGVLDPSGTNNAIKITAKVKGEEFNGVNVQLTIGASQSVSYDHTTKTLSITATATDTAQDIVNLINNDAAVGALFTAANYGESDGSGTVAAASVTLSGGVTGGDVIATANDVVAAINSSAASAVVTASLAAGDNGYGVVSPFQEYAYYGSVEANNRLQFLGPEGSRKIRFVSNPGESLSVDLTTDPRVEGFSSAIVQGVNANSTLKITARYKGEAYDGVQIVFNDSTDNTVVWDAESKTLTFNVDISGGFTAQQAVNLLNNDSYAGKYFRAENFGTSNGSGVLSATMTGRTSGGVVSEGTVIVHLATTSDGIVTTTAQDLINYFNDPANAGLLSGLGISVSNVAGSDGSGKLAPTVSDLEFATSGTQLQEAQASGTTYAVNGKNARLTLTAVAPGADWNGVRLVFEDTATAGNETVVWDAATKTLTVGIQSGVSTANQVIAAINNDAVASQLFTASLATGSDGSGAVTVSDFAELSGGVVDVGTADGAPLIGNEEQATTGLVFKAVEFGSDAFVSVKALNGTSFTVTDRDGNQATRSAGTDVQVLVNGIAAVGKGLRASINTAALDLSFSVSESLADGTMTAFRIVGGGAQFQLGPDVVSNQQARLGIQSVNTAKLGGVAGRLFELRSGGAKSLTRDVNGAAAVVEEVIAQITTLRGRLGAFQRTTLETNISSLNDTLENLTAAESSIRDADFAAESAALTRAQILVQSGVSVLAIANNNPQAVLALLRGG</sequence>
<evidence type="ECO:0000313" key="6">
    <source>
        <dbReference type="EMBL" id="ASV76453.1"/>
    </source>
</evidence>
<dbReference type="AlphaFoldDB" id="A0A286RKF4"/>
<dbReference type="GO" id="GO:0009288">
    <property type="term" value="C:bacterial-type flagellum"/>
    <property type="evidence" value="ECO:0007669"/>
    <property type="project" value="UniProtKB-SubCell"/>
</dbReference>
<protein>
    <recommendedName>
        <fullName evidence="3">Flagellin</fullName>
    </recommendedName>
</protein>
<evidence type="ECO:0000256" key="1">
    <source>
        <dbReference type="ARBA" id="ARBA00005709"/>
    </source>
</evidence>
<dbReference type="GO" id="GO:0005198">
    <property type="term" value="F:structural molecule activity"/>
    <property type="evidence" value="ECO:0007669"/>
    <property type="project" value="UniProtKB-UniRule"/>
</dbReference>
<dbReference type="InterPro" id="IPR046358">
    <property type="entry name" value="Flagellin_C"/>
</dbReference>
<keyword evidence="6" id="KW-0966">Cell projection</keyword>
<keyword evidence="6" id="KW-0282">Flagellum</keyword>
<organism evidence="6 7">
    <name type="scientific">Thermogutta terrifontis</name>
    <dbReference type="NCBI Taxonomy" id="1331910"/>
    <lineage>
        <taxon>Bacteria</taxon>
        <taxon>Pseudomonadati</taxon>
        <taxon>Planctomycetota</taxon>
        <taxon>Planctomycetia</taxon>
        <taxon>Pirellulales</taxon>
        <taxon>Thermoguttaceae</taxon>
        <taxon>Thermogutta</taxon>
    </lineage>
</organism>
<dbReference type="InterPro" id="IPR042187">
    <property type="entry name" value="Flagellin_C_sub2"/>
</dbReference>
<dbReference type="OrthoDB" id="9796789at2"/>
<dbReference type="SUPFAM" id="SSF64518">
    <property type="entry name" value="Phase 1 flagellin"/>
    <property type="match status" value="2"/>
</dbReference>
<dbReference type="Pfam" id="PF00700">
    <property type="entry name" value="Flagellin_C"/>
    <property type="match status" value="1"/>
</dbReference>
<dbReference type="Gene3D" id="3.30.70.2120">
    <property type="match status" value="1"/>
</dbReference>
<proteinExistence type="inferred from homology"/>
<dbReference type="PRINTS" id="PR00207">
    <property type="entry name" value="FLAGELLIN"/>
</dbReference>
<dbReference type="RefSeq" id="WP_095416232.1">
    <property type="nucleotide sequence ID" value="NZ_CP018477.1"/>
</dbReference>
<reference evidence="6 7" key="1">
    <citation type="journal article" name="Front. Microbiol.">
        <title>Sugar Metabolism of the First Thermophilic Planctomycete Thermogutta terrifontis: Comparative Genomic and Transcriptomic Approaches.</title>
        <authorList>
            <person name="Elcheninov A.G."/>
            <person name="Menzel P."/>
            <person name="Gudbergsdottir S.R."/>
            <person name="Slesarev A.I."/>
            <person name="Kadnikov V.V."/>
            <person name="Krogh A."/>
            <person name="Bonch-Osmolovskaya E.A."/>
            <person name="Peng X."/>
            <person name="Kublanov I.V."/>
        </authorList>
    </citation>
    <scope>NUCLEOTIDE SEQUENCE [LARGE SCALE GENOMIC DNA]</scope>
    <source>
        <strain evidence="6 7">R1</strain>
    </source>
</reference>
<dbReference type="EMBL" id="CP018477">
    <property type="protein sequence ID" value="ASV76453.1"/>
    <property type="molecule type" value="Genomic_DNA"/>
</dbReference>
<gene>
    <name evidence="6" type="ORF">THTE_3852</name>
</gene>
<dbReference type="InterPro" id="IPR001029">
    <property type="entry name" value="Flagellin_N"/>
</dbReference>
<evidence type="ECO:0000256" key="3">
    <source>
        <dbReference type="RuleBase" id="RU362073"/>
    </source>
</evidence>
<dbReference type="PANTHER" id="PTHR42792">
    <property type="entry name" value="FLAGELLIN"/>
    <property type="match status" value="1"/>
</dbReference>
<dbReference type="PANTHER" id="PTHR42792:SF2">
    <property type="entry name" value="FLAGELLIN"/>
    <property type="match status" value="1"/>
</dbReference>